<dbReference type="Proteomes" id="UP000326641">
    <property type="component" value="Unassembled WGS sequence"/>
</dbReference>
<reference evidence="1" key="1">
    <citation type="submission" date="2018-11" db="EMBL/GenBank/DDBJ databases">
        <authorList>
            <person name="Onetto C."/>
        </authorList>
    </citation>
    <scope>NUCLEOTIDE SEQUENCE [LARGE SCALE GENOMIC DNA]</scope>
</reference>
<evidence type="ECO:0000313" key="1">
    <source>
        <dbReference type="EMBL" id="VUX47716.1"/>
    </source>
</evidence>
<proteinExistence type="predicted"/>
<evidence type="ECO:0000313" key="2">
    <source>
        <dbReference type="Proteomes" id="UP000326641"/>
    </source>
</evidence>
<organism evidence="1 2">
    <name type="scientific">Candidatus Defluviicoccus seviourii</name>
    <dbReference type="NCBI Taxonomy" id="2565273"/>
    <lineage>
        <taxon>Bacteria</taxon>
        <taxon>Pseudomonadati</taxon>
        <taxon>Pseudomonadota</taxon>
        <taxon>Alphaproteobacteria</taxon>
        <taxon>Rhodospirillales</taxon>
        <taxon>Rhodospirillaceae</taxon>
        <taxon>Defluviicoccus</taxon>
    </lineage>
</organism>
<sequence>MTTSSFPEDFRIGQALHFPEPVRVAGLACRADAFPLCRDGGEERRKSGAKTRRAMHEMATDVTSDRPFEINRTAILVRDCERVFQIQCTIR</sequence>
<protein>
    <submittedName>
        <fullName evidence="1">Uncharacterized protein</fullName>
    </submittedName>
</protein>
<accession>A0A564WH10</accession>
<name>A0A564WH10_9PROT</name>
<gene>
    <name evidence="1" type="ORF">DF3PA_70037</name>
</gene>
<dbReference type="EMBL" id="UXAT02000052">
    <property type="protein sequence ID" value="VUX47716.1"/>
    <property type="molecule type" value="Genomic_DNA"/>
</dbReference>
<dbReference type="AlphaFoldDB" id="A0A564WH10"/>
<keyword evidence="2" id="KW-1185">Reference proteome</keyword>
<comment type="caution">
    <text evidence="1">The sequence shown here is derived from an EMBL/GenBank/DDBJ whole genome shotgun (WGS) entry which is preliminary data.</text>
</comment>